<organism evidence="2 3">
    <name type="scientific">Clostridium thailandense</name>
    <dbReference type="NCBI Taxonomy" id="2794346"/>
    <lineage>
        <taxon>Bacteria</taxon>
        <taxon>Bacillati</taxon>
        <taxon>Bacillota</taxon>
        <taxon>Clostridia</taxon>
        <taxon>Eubacteriales</taxon>
        <taxon>Clostridiaceae</taxon>
        <taxon>Clostridium</taxon>
    </lineage>
</organism>
<name>A0A949TG90_9CLOT</name>
<sequence length="344" mass="40040">MNEKELLELIENDESAELECKKSEKELPNDLWKTYSAFANTSGGIILLGIEQKGYNFFVKGVNEVSKILRDFWSVINNINKVSSNILRDDDVEVINISGKDVIKIYIPRAHRRQKPIYLGQNPIVGTYRRNFDGDYRCNDSEVKRMLADQSDFSQDEKILKNYTLEDLNKESLEKYRNRFSVLKPSHPWTTLDNKEFLNRIGAWGKDRDNNIEGLTIAGLLMFGNEWDITKEVPEYFLDYREKNDNASQIRWEDRVTSQDGTWSGNIFDFYFKVINKITSDINIPFKLKGIVREDDTSVHKALREALANALIHADYFGQRGIVVEKHKDYFKFLNPGELRVSLK</sequence>
<dbReference type="AlphaFoldDB" id="A0A949TG90"/>
<keyword evidence="3" id="KW-1185">Reference proteome</keyword>
<accession>A0A949TG90</accession>
<proteinExistence type="predicted"/>
<dbReference type="Proteomes" id="UP000694308">
    <property type="component" value="Unassembled WGS sequence"/>
</dbReference>
<feature type="domain" description="Schlafen AlbA-2" evidence="1">
    <location>
        <begin position="14"/>
        <end position="117"/>
    </location>
</feature>
<evidence type="ECO:0000313" key="2">
    <source>
        <dbReference type="EMBL" id="MBV7271650.1"/>
    </source>
</evidence>
<dbReference type="RefSeq" id="WP_218318685.1">
    <property type="nucleotide sequence ID" value="NZ_JAEEGC010000007.1"/>
</dbReference>
<dbReference type="EMBL" id="JAEEGC010000007">
    <property type="protein sequence ID" value="MBV7271650.1"/>
    <property type="molecule type" value="Genomic_DNA"/>
</dbReference>
<evidence type="ECO:0000259" key="1">
    <source>
        <dbReference type="Pfam" id="PF04326"/>
    </source>
</evidence>
<dbReference type="Pfam" id="PF04326">
    <property type="entry name" value="SLFN_AlbA_2"/>
    <property type="match status" value="1"/>
</dbReference>
<comment type="caution">
    <text evidence="2">The sequence shown here is derived from an EMBL/GenBank/DDBJ whole genome shotgun (WGS) entry which is preliminary data.</text>
</comment>
<dbReference type="PANTHER" id="PTHR30595:SF6">
    <property type="entry name" value="SCHLAFEN ALBA-2 DOMAIN-CONTAINING PROTEIN"/>
    <property type="match status" value="1"/>
</dbReference>
<dbReference type="PANTHER" id="PTHR30595">
    <property type="entry name" value="GLPR-RELATED TRANSCRIPTIONAL REPRESSOR"/>
    <property type="match status" value="1"/>
</dbReference>
<evidence type="ECO:0000313" key="3">
    <source>
        <dbReference type="Proteomes" id="UP000694308"/>
    </source>
</evidence>
<protein>
    <submittedName>
        <fullName evidence="2">DNA binding domain-containing protein</fullName>
    </submittedName>
</protein>
<reference evidence="2" key="1">
    <citation type="submission" date="2020-12" db="EMBL/GenBank/DDBJ databases">
        <title>Clostridium thailandense sp. nov., a novel acetogenic bacterium isolated from peat land soil in Thailand.</title>
        <authorList>
            <person name="Chaikitkaew S."/>
            <person name="Birkeland N.K."/>
        </authorList>
    </citation>
    <scope>NUCLEOTIDE SEQUENCE</scope>
    <source>
        <strain evidence="2">PL3</strain>
    </source>
</reference>
<dbReference type="InterPro" id="IPR007421">
    <property type="entry name" value="Schlafen_AlbA_2_dom"/>
</dbReference>
<gene>
    <name evidence="2" type="ORF">I6U48_01815</name>
</gene>